<dbReference type="Gene3D" id="3.40.50.300">
    <property type="entry name" value="P-loop containing nucleotide triphosphate hydrolases"/>
    <property type="match status" value="1"/>
</dbReference>
<comment type="catalytic activity">
    <reaction evidence="9">
        <text>(7R,8S)-7,8-diammoniononanoate + CO2 + ATP = (4R,5S)-dethiobiotin + ADP + phosphate + 3 H(+)</text>
        <dbReference type="Rhea" id="RHEA:15805"/>
        <dbReference type="ChEBI" id="CHEBI:15378"/>
        <dbReference type="ChEBI" id="CHEBI:16526"/>
        <dbReference type="ChEBI" id="CHEBI:30616"/>
        <dbReference type="ChEBI" id="CHEBI:43474"/>
        <dbReference type="ChEBI" id="CHEBI:149469"/>
        <dbReference type="ChEBI" id="CHEBI:149473"/>
        <dbReference type="ChEBI" id="CHEBI:456216"/>
        <dbReference type="EC" id="6.3.3.3"/>
    </reaction>
</comment>
<feature type="binding site" evidence="9">
    <location>
        <begin position="112"/>
        <end position="115"/>
    </location>
    <ligand>
        <name>ATP</name>
        <dbReference type="ChEBI" id="CHEBI:30616"/>
    </ligand>
</feature>
<keyword evidence="4 9" id="KW-0547">Nucleotide-binding</keyword>
<comment type="caution">
    <text evidence="9">Lacks conserved residue(s) required for the propagation of feature annotation.</text>
</comment>
<name>A0A1M5K186_9FLAO</name>
<dbReference type="EC" id="6.3.3.3" evidence="9"/>
<dbReference type="InterPro" id="IPR004472">
    <property type="entry name" value="DTB_synth_BioD"/>
</dbReference>
<evidence type="ECO:0000313" key="11">
    <source>
        <dbReference type="EMBL" id="SHG46249.1"/>
    </source>
</evidence>
<dbReference type="GO" id="GO:0005524">
    <property type="term" value="F:ATP binding"/>
    <property type="evidence" value="ECO:0007669"/>
    <property type="project" value="UniProtKB-UniRule"/>
</dbReference>
<dbReference type="PANTHER" id="PTHR43210:SF2">
    <property type="entry name" value="ATP-DEPENDENT DETHIOBIOTIN SYNTHETASE BIOD 2"/>
    <property type="match status" value="1"/>
</dbReference>
<keyword evidence="5 9" id="KW-0093">Biotin biosynthesis</keyword>
<sequence>MNLLNPCYQWPQNDMKLFVTGIGTDVGKTIASSIITEALEADYWKPIQAGDLENSDSHKIKSFISNDKTVIHPNSYKLNTAASPHLAAEIDGITIDLSKIRTPETENHLVIEGAGGLFVPLNNEDTIVDLIQADYKVIVVSRHYLGSINHSLLTIEALQNRKISIAGIVFSGEENKASESIILSKTGIKCIGRIDQEPYFDCNVIREYADLFRENLLQLQ</sequence>
<reference evidence="12" key="2">
    <citation type="submission" date="2016-11" db="EMBL/GenBank/DDBJ databases">
        <authorList>
            <person name="Varghese N."/>
            <person name="Submissions S."/>
        </authorList>
    </citation>
    <scope>NUCLEOTIDE SEQUENCE [LARGE SCALE GENOMIC DNA]</scope>
    <source>
        <strain evidence="12">DSM 19729</strain>
    </source>
</reference>
<proteinExistence type="inferred from homology"/>
<dbReference type="SUPFAM" id="SSF52540">
    <property type="entry name" value="P-loop containing nucleoside triphosphate hydrolases"/>
    <property type="match status" value="1"/>
</dbReference>
<keyword evidence="13" id="KW-1185">Reference proteome</keyword>
<dbReference type="GO" id="GO:0004141">
    <property type="term" value="F:dethiobiotin synthase activity"/>
    <property type="evidence" value="ECO:0007669"/>
    <property type="project" value="UniProtKB-UniRule"/>
</dbReference>
<comment type="subunit">
    <text evidence="9">Homodimer.</text>
</comment>
<accession>A0A1M5K186</accession>
<dbReference type="Proteomes" id="UP000184384">
    <property type="component" value="Unassembled WGS sequence"/>
</dbReference>
<evidence type="ECO:0000256" key="1">
    <source>
        <dbReference type="ARBA" id="ARBA00022490"/>
    </source>
</evidence>
<evidence type="ECO:0000256" key="4">
    <source>
        <dbReference type="ARBA" id="ARBA00022741"/>
    </source>
</evidence>
<protein>
    <recommendedName>
        <fullName evidence="9">ATP-dependent dethiobiotin synthetase BioD</fullName>
        <ecNumber evidence="9">6.3.3.3</ecNumber>
    </recommendedName>
    <alternativeName>
        <fullName evidence="9">DTB synthetase</fullName>
        <shortName evidence="9">DTBS</shortName>
    </alternativeName>
    <alternativeName>
        <fullName evidence="9">Dethiobiotin synthase</fullName>
    </alternativeName>
</protein>
<feature type="binding site" evidence="9">
    <location>
        <position position="112"/>
    </location>
    <ligand>
        <name>Mg(2+)</name>
        <dbReference type="ChEBI" id="CHEBI:18420"/>
    </ligand>
</feature>
<dbReference type="AlphaFoldDB" id="A0A1M5K186"/>
<keyword evidence="6 9" id="KW-0067">ATP-binding</keyword>
<reference evidence="10 13" key="3">
    <citation type="submission" date="2018-03" db="EMBL/GenBank/DDBJ databases">
        <title>Genomic Encyclopedia of Archaeal and Bacterial Type Strains, Phase II (KMG-II): from individual species to whole genera.</title>
        <authorList>
            <person name="Goeker M."/>
        </authorList>
    </citation>
    <scope>NUCLEOTIDE SEQUENCE [LARGE SCALE GENOMIC DNA]</scope>
    <source>
        <strain evidence="10 13">DSM 17797</strain>
    </source>
</reference>
<keyword evidence="2 9" id="KW-0436">Ligase</keyword>
<gene>
    <name evidence="9" type="primary">bioD</name>
    <name evidence="10" type="ORF">BC624_10283</name>
    <name evidence="11" type="ORF">SAMN05443373_10283</name>
</gene>
<evidence type="ECO:0000313" key="10">
    <source>
        <dbReference type="EMBL" id="PRZ26121.1"/>
    </source>
</evidence>
<evidence type="ECO:0000256" key="8">
    <source>
        <dbReference type="ARBA" id="ARBA00047386"/>
    </source>
</evidence>
<comment type="subcellular location">
    <subcellularLocation>
        <location evidence="9">Cytoplasm</location>
    </subcellularLocation>
</comment>
<reference evidence="11" key="1">
    <citation type="submission" date="2016-11" db="EMBL/GenBank/DDBJ databases">
        <authorList>
            <person name="Jaros S."/>
            <person name="Januszkiewicz K."/>
            <person name="Wedrychowicz H."/>
        </authorList>
    </citation>
    <scope>NUCLEOTIDE SEQUENCE [LARGE SCALE GENOMIC DNA]</scope>
    <source>
        <strain evidence="11">DSM 19729</strain>
    </source>
</reference>
<dbReference type="GO" id="GO:0009102">
    <property type="term" value="P:biotin biosynthetic process"/>
    <property type="evidence" value="ECO:0007669"/>
    <property type="project" value="UniProtKB-UniRule"/>
</dbReference>
<dbReference type="STRING" id="280093.SAMN05443373_10283"/>
<comment type="similarity">
    <text evidence="9">Belongs to the dethiobiotin synthetase family.</text>
</comment>
<dbReference type="EMBL" id="PVUB01000002">
    <property type="protein sequence ID" value="PRZ26121.1"/>
    <property type="molecule type" value="Genomic_DNA"/>
</dbReference>
<dbReference type="GO" id="GO:0005829">
    <property type="term" value="C:cytosol"/>
    <property type="evidence" value="ECO:0007669"/>
    <property type="project" value="TreeGrafter"/>
</dbReference>
<comment type="pathway">
    <text evidence="9">Cofactor biosynthesis; biotin biosynthesis; biotin from 7,8-diaminononanoate: step 1/2.</text>
</comment>
<evidence type="ECO:0000313" key="13">
    <source>
        <dbReference type="Proteomes" id="UP000237771"/>
    </source>
</evidence>
<dbReference type="UniPathway" id="UPA00078">
    <property type="reaction ID" value="UER00161"/>
</dbReference>
<dbReference type="EMBL" id="FQWO01000002">
    <property type="protein sequence ID" value="SHG46249.1"/>
    <property type="molecule type" value="Genomic_DNA"/>
</dbReference>
<keyword evidence="7 9" id="KW-0460">Magnesium</keyword>
<evidence type="ECO:0000256" key="9">
    <source>
        <dbReference type="HAMAP-Rule" id="MF_00336"/>
    </source>
</evidence>
<comment type="function">
    <text evidence="9">Catalyzes a mechanistically unusual reaction, the ATP-dependent insertion of CO2 between the N7 and N8 nitrogen atoms of 7,8-diaminopelargonic acid (DAPA, also called 7,8-diammoniononanoate) to form a ureido ring.</text>
</comment>
<dbReference type="NCBIfam" id="TIGR00347">
    <property type="entry name" value="bioD"/>
    <property type="match status" value="1"/>
</dbReference>
<feature type="binding site" evidence="9">
    <location>
        <position position="56"/>
    </location>
    <ligand>
        <name>Mg(2+)</name>
        <dbReference type="ChEBI" id="CHEBI:18420"/>
    </ligand>
</feature>
<dbReference type="GO" id="GO:0000287">
    <property type="term" value="F:magnesium ion binding"/>
    <property type="evidence" value="ECO:0007669"/>
    <property type="project" value="UniProtKB-UniRule"/>
</dbReference>
<feature type="active site" evidence="9">
    <location>
        <position position="45"/>
    </location>
</feature>
<evidence type="ECO:0000256" key="7">
    <source>
        <dbReference type="ARBA" id="ARBA00022842"/>
    </source>
</evidence>
<keyword evidence="3 9" id="KW-0479">Metal-binding</keyword>
<feature type="binding site" evidence="9">
    <location>
        <position position="29"/>
    </location>
    <ligand>
        <name>Mg(2+)</name>
        <dbReference type="ChEBI" id="CHEBI:18420"/>
    </ligand>
</feature>
<dbReference type="Proteomes" id="UP000237771">
    <property type="component" value="Unassembled WGS sequence"/>
</dbReference>
<dbReference type="CDD" id="cd03109">
    <property type="entry name" value="DTBS"/>
    <property type="match status" value="1"/>
</dbReference>
<organism evidence="11 12">
    <name type="scientific">Flavobacterium granuli</name>
    <dbReference type="NCBI Taxonomy" id="280093"/>
    <lineage>
        <taxon>Bacteria</taxon>
        <taxon>Pseudomonadati</taxon>
        <taxon>Bacteroidota</taxon>
        <taxon>Flavobacteriia</taxon>
        <taxon>Flavobacteriales</taxon>
        <taxon>Flavobacteriaceae</taxon>
        <taxon>Flavobacterium</taxon>
    </lineage>
</organism>
<evidence type="ECO:0000256" key="5">
    <source>
        <dbReference type="ARBA" id="ARBA00022756"/>
    </source>
</evidence>
<evidence type="ECO:0000313" key="12">
    <source>
        <dbReference type="Proteomes" id="UP000184384"/>
    </source>
</evidence>
<dbReference type="InterPro" id="IPR027417">
    <property type="entry name" value="P-loop_NTPase"/>
</dbReference>
<dbReference type="HAMAP" id="MF_00336">
    <property type="entry name" value="BioD"/>
    <property type="match status" value="1"/>
</dbReference>
<dbReference type="Pfam" id="PF13500">
    <property type="entry name" value="AAA_26"/>
    <property type="match status" value="1"/>
</dbReference>
<feature type="binding site" evidence="9">
    <location>
        <position position="56"/>
    </location>
    <ligand>
        <name>ATP</name>
        <dbReference type="ChEBI" id="CHEBI:30616"/>
    </ligand>
</feature>
<comment type="cofactor">
    <cofactor evidence="9">
        <name>Mg(2+)</name>
        <dbReference type="ChEBI" id="CHEBI:18420"/>
    </cofactor>
</comment>
<evidence type="ECO:0000256" key="6">
    <source>
        <dbReference type="ARBA" id="ARBA00022840"/>
    </source>
</evidence>
<evidence type="ECO:0000256" key="3">
    <source>
        <dbReference type="ARBA" id="ARBA00022723"/>
    </source>
</evidence>
<dbReference type="PIRSF" id="PIRSF006755">
    <property type="entry name" value="DTB_synth"/>
    <property type="match status" value="1"/>
</dbReference>
<keyword evidence="1 9" id="KW-0963">Cytoplasm</keyword>
<evidence type="ECO:0000256" key="2">
    <source>
        <dbReference type="ARBA" id="ARBA00022598"/>
    </source>
</evidence>
<dbReference type="PANTHER" id="PTHR43210">
    <property type="entry name" value="DETHIOBIOTIN SYNTHETASE"/>
    <property type="match status" value="1"/>
</dbReference>
<comment type="catalytic activity">
    <reaction evidence="8">
        <text>(7R,8S)-8-amino-7-(carboxyamino)nonanoate + ATP = (4R,5S)-dethiobiotin + ADP + phosphate + H(+)</text>
        <dbReference type="Rhea" id="RHEA:63684"/>
        <dbReference type="ChEBI" id="CHEBI:15378"/>
        <dbReference type="ChEBI" id="CHEBI:30616"/>
        <dbReference type="ChEBI" id="CHEBI:43474"/>
        <dbReference type="ChEBI" id="CHEBI:149470"/>
        <dbReference type="ChEBI" id="CHEBI:149473"/>
        <dbReference type="ChEBI" id="CHEBI:456216"/>
    </reaction>
</comment>
<feature type="binding site" evidence="9">
    <location>
        <begin position="25"/>
        <end position="30"/>
    </location>
    <ligand>
        <name>ATP</name>
        <dbReference type="ChEBI" id="CHEBI:30616"/>
    </ligand>
</feature>